<name>A0ABM3HBS3_9MYRT</name>
<keyword evidence="6" id="KW-0804">Transcription</keyword>
<dbReference type="SUPFAM" id="SSF52172">
    <property type="entry name" value="CheY-like"/>
    <property type="match status" value="1"/>
</dbReference>
<evidence type="ECO:0000256" key="8">
    <source>
        <dbReference type="PROSITE-ProRule" id="PRU00169"/>
    </source>
</evidence>
<feature type="region of interest" description="Disordered" evidence="9">
    <location>
        <begin position="228"/>
        <end position="249"/>
    </location>
</feature>
<dbReference type="Gene3D" id="3.40.50.2300">
    <property type="match status" value="1"/>
</dbReference>
<proteinExistence type="predicted"/>
<feature type="region of interest" description="Disordered" evidence="9">
    <location>
        <begin position="122"/>
        <end position="162"/>
    </location>
</feature>
<dbReference type="PROSITE" id="PS50110">
    <property type="entry name" value="RESPONSE_REGULATORY"/>
    <property type="match status" value="1"/>
</dbReference>
<evidence type="ECO:0000259" key="10">
    <source>
        <dbReference type="PROSITE" id="PS50110"/>
    </source>
</evidence>
<evidence type="ECO:0000313" key="12">
    <source>
        <dbReference type="Proteomes" id="UP000827889"/>
    </source>
</evidence>
<dbReference type="PANTHER" id="PTHR43874:SF215">
    <property type="entry name" value="RESPONSE REGULATOR, PUTATIVE-RELATED"/>
    <property type="match status" value="1"/>
</dbReference>
<dbReference type="Pfam" id="PF00072">
    <property type="entry name" value="Response_reg"/>
    <property type="match status" value="1"/>
</dbReference>
<keyword evidence="7" id="KW-0539">Nucleus</keyword>
<evidence type="ECO:0000259" key="11">
    <source>
        <dbReference type="PROSITE" id="PS51294"/>
    </source>
</evidence>
<dbReference type="InterPro" id="IPR009057">
    <property type="entry name" value="Homeodomain-like_sf"/>
</dbReference>
<keyword evidence="12" id="KW-1185">Reference proteome</keyword>
<dbReference type="InterPro" id="IPR001005">
    <property type="entry name" value="SANT/Myb"/>
</dbReference>
<feature type="compositionally biased region" description="Basic and acidic residues" evidence="9">
    <location>
        <begin position="122"/>
        <end position="137"/>
    </location>
</feature>
<evidence type="ECO:0000256" key="6">
    <source>
        <dbReference type="ARBA" id="ARBA00023163"/>
    </source>
</evidence>
<feature type="domain" description="HTH myb-type" evidence="11">
    <location>
        <begin position="166"/>
        <end position="223"/>
    </location>
</feature>
<dbReference type="RefSeq" id="XP_048134028.1">
    <property type="nucleotide sequence ID" value="XM_048278071.1"/>
</dbReference>
<dbReference type="CDD" id="cd17584">
    <property type="entry name" value="REC_typeB_ARR-like"/>
    <property type="match status" value="1"/>
</dbReference>
<keyword evidence="5" id="KW-0010">Activator</keyword>
<evidence type="ECO:0000313" key="13">
    <source>
        <dbReference type="RefSeq" id="XP_048134028.1"/>
    </source>
</evidence>
<keyword evidence="3" id="KW-0902">Two-component regulatory system</keyword>
<evidence type="ECO:0000256" key="7">
    <source>
        <dbReference type="ARBA" id="ARBA00023242"/>
    </source>
</evidence>
<keyword evidence="4" id="KW-0805">Transcription regulation</keyword>
<comment type="subcellular location">
    <subcellularLocation>
        <location evidence="1">Nucleus</location>
    </subcellularLocation>
</comment>
<dbReference type="Pfam" id="PF00249">
    <property type="entry name" value="Myb_DNA-binding"/>
    <property type="match status" value="1"/>
</dbReference>
<evidence type="ECO:0000256" key="2">
    <source>
        <dbReference type="ARBA" id="ARBA00022553"/>
    </source>
</evidence>
<reference evidence="13" key="1">
    <citation type="submission" date="2025-08" db="UniProtKB">
        <authorList>
            <consortium name="RefSeq"/>
        </authorList>
    </citation>
    <scope>IDENTIFICATION</scope>
    <source>
        <tissue evidence="13">Leaf</tissue>
    </source>
</reference>
<evidence type="ECO:0000256" key="3">
    <source>
        <dbReference type="ARBA" id="ARBA00023012"/>
    </source>
</evidence>
<feature type="compositionally biased region" description="Polar residues" evidence="9">
    <location>
        <begin position="228"/>
        <end position="243"/>
    </location>
</feature>
<evidence type="ECO:0000256" key="4">
    <source>
        <dbReference type="ARBA" id="ARBA00023015"/>
    </source>
</evidence>
<dbReference type="GeneID" id="125314838"/>
<feature type="compositionally biased region" description="Polar residues" evidence="9">
    <location>
        <begin position="420"/>
        <end position="437"/>
    </location>
</feature>
<dbReference type="InterPro" id="IPR011006">
    <property type="entry name" value="CheY-like_superfamily"/>
</dbReference>
<dbReference type="SMART" id="SM00448">
    <property type="entry name" value="REC"/>
    <property type="match status" value="1"/>
</dbReference>
<feature type="region of interest" description="Disordered" evidence="9">
    <location>
        <begin position="409"/>
        <end position="457"/>
    </location>
</feature>
<dbReference type="NCBIfam" id="TIGR01557">
    <property type="entry name" value="myb_SHAQKYF"/>
    <property type="match status" value="1"/>
</dbReference>
<dbReference type="PROSITE" id="PS51294">
    <property type="entry name" value="HTH_MYB"/>
    <property type="match status" value="1"/>
</dbReference>
<feature type="domain" description="Response regulatory" evidence="10">
    <location>
        <begin position="1"/>
        <end position="114"/>
    </location>
</feature>
<dbReference type="Proteomes" id="UP000827889">
    <property type="component" value="Chromosome 4"/>
</dbReference>
<comment type="caution">
    <text evidence="8">Lacks conserved residue(s) required for the propagation of feature annotation.</text>
</comment>
<dbReference type="InterPro" id="IPR017930">
    <property type="entry name" value="Myb_dom"/>
</dbReference>
<dbReference type="InterPro" id="IPR045279">
    <property type="entry name" value="ARR-like"/>
</dbReference>
<accession>A0ABM3HBS3</accession>
<dbReference type="SUPFAM" id="SSF46689">
    <property type="entry name" value="Homeodomain-like"/>
    <property type="match status" value="1"/>
</dbReference>
<dbReference type="InterPro" id="IPR001789">
    <property type="entry name" value="Sig_transdc_resp-reg_receiver"/>
</dbReference>
<evidence type="ECO:0000256" key="9">
    <source>
        <dbReference type="SAM" id="MobiDB-lite"/>
    </source>
</evidence>
<organism evidence="12 13">
    <name type="scientific">Rhodamnia argentea</name>
    <dbReference type="NCBI Taxonomy" id="178133"/>
    <lineage>
        <taxon>Eukaryota</taxon>
        <taxon>Viridiplantae</taxon>
        <taxon>Streptophyta</taxon>
        <taxon>Embryophyta</taxon>
        <taxon>Tracheophyta</taxon>
        <taxon>Spermatophyta</taxon>
        <taxon>Magnoliopsida</taxon>
        <taxon>eudicotyledons</taxon>
        <taxon>Gunneridae</taxon>
        <taxon>Pentapetalae</taxon>
        <taxon>rosids</taxon>
        <taxon>malvids</taxon>
        <taxon>Myrtales</taxon>
        <taxon>Myrtaceae</taxon>
        <taxon>Myrtoideae</taxon>
        <taxon>Myrteae</taxon>
        <taxon>Australasian group</taxon>
        <taxon>Rhodamnia</taxon>
    </lineage>
</organism>
<evidence type="ECO:0000256" key="1">
    <source>
        <dbReference type="ARBA" id="ARBA00004123"/>
    </source>
</evidence>
<sequence>MAIDGDRACLLILVTVLRKCQYEVTGQAKATEALEMLRQNKDKFDIVVTAIVGLDMDGFNLLEIIGLELDIPVIMVSASNDQKIIMRAILHGARDFLMKPVRIHELQNIWQHVLRKQLRKQEKSRLAVEKPAPETKGTKRPMLSDEVPEAKDENNCQADNNGSVRKRTRVSWSTELHLKFVNAVQQLGINSAYPKQILEIMNVQGLTRENVASHLQKYRNMLKKHNAALNQESQSEADSSLNTRRGRYRKNNYNAYGVGSARPPLNINQANDYTITSKMLMNNHSGINQNVPPGHLNALQVYRPHVQHVQTPWLEHQPSANVHPMVNQFAAPEFRRLSFSTSQFGHMQPENQIGSHSEHFHFHSPRIGGGFSSRPINHPHGFPAGFNERPLLIHAGVCSTTDTCMDSTTNHVHKSETDRGTSTYCQGNGESSSSRNQIACGESKVRNPSSVRSLESDNAQLEHQLLEKSEEGRDMYHHKLSYLDDELTVMINQFNVDGAPKL</sequence>
<protein>
    <submittedName>
        <fullName evidence="13">Two-component response regulator ORR24-like</fullName>
    </submittedName>
</protein>
<feature type="compositionally biased region" description="Polar residues" evidence="9">
    <location>
        <begin position="446"/>
        <end position="457"/>
    </location>
</feature>
<dbReference type="Gene3D" id="1.10.10.60">
    <property type="entry name" value="Homeodomain-like"/>
    <property type="match status" value="1"/>
</dbReference>
<dbReference type="PANTHER" id="PTHR43874">
    <property type="entry name" value="TWO-COMPONENT RESPONSE REGULATOR"/>
    <property type="match status" value="1"/>
</dbReference>
<dbReference type="InterPro" id="IPR006447">
    <property type="entry name" value="Myb_dom_plants"/>
</dbReference>
<keyword evidence="2" id="KW-0597">Phosphoprotein</keyword>
<gene>
    <name evidence="13" type="primary">LOC125314838</name>
</gene>
<evidence type="ECO:0000256" key="5">
    <source>
        <dbReference type="ARBA" id="ARBA00023159"/>
    </source>
</evidence>